<name>A0AA38UJC8_9AGAR</name>
<evidence type="ECO:0000313" key="3">
    <source>
        <dbReference type="Proteomes" id="UP001163846"/>
    </source>
</evidence>
<comment type="caution">
    <text evidence="2">The sequence shown here is derived from an EMBL/GenBank/DDBJ whole genome shotgun (WGS) entry which is preliminary data.</text>
</comment>
<sequence length="198" mass="22359">MLLPVSSRLSSILWLAMCLLSITVIARPIDQVNDASTANLPGQGGYVVNVTLETYEFSAMNIEQAVSLGIETAPGQFRSIRGFHMRRPRGSEMKRKEIGHFHFKDEDEGEQLIFAAERSAAETQASPEWSTQVENWKYLNDFIVYLFLYDAVDEKTFKKWQEEKPEPLLKAVANERTDGICSTNFSSSSTLSTHLCEN</sequence>
<gene>
    <name evidence="2" type="ORF">F5878DRAFT_207441</name>
</gene>
<keyword evidence="1" id="KW-0732">Signal</keyword>
<protein>
    <submittedName>
        <fullName evidence="2">Uncharacterized protein</fullName>
    </submittedName>
</protein>
<dbReference type="EMBL" id="MU805964">
    <property type="protein sequence ID" value="KAJ3843912.1"/>
    <property type="molecule type" value="Genomic_DNA"/>
</dbReference>
<feature type="chain" id="PRO_5041461510" evidence="1">
    <location>
        <begin position="27"/>
        <end position="198"/>
    </location>
</feature>
<reference evidence="2" key="1">
    <citation type="submission" date="2022-08" db="EMBL/GenBank/DDBJ databases">
        <authorList>
            <consortium name="DOE Joint Genome Institute"/>
            <person name="Min B."/>
            <person name="Riley R."/>
            <person name="Sierra-Patev S."/>
            <person name="Naranjo-Ortiz M."/>
            <person name="Looney B."/>
            <person name="Konkel Z."/>
            <person name="Slot J.C."/>
            <person name="Sakamoto Y."/>
            <person name="Steenwyk J.L."/>
            <person name="Rokas A."/>
            <person name="Carro J."/>
            <person name="Camarero S."/>
            <person name="Ferreira P."/>
            <person name="Molpeceres G."/>
            <person name="Ruiz-Duenas F.J."/>
            <person name="Serrano A."/>
            <person name="Henrissat B."/>
            <person name="Drula E."/>
            <person name="Hughes K.W."/>
            <person name="Mata J.L."/>
            <person name="Ishikawa N.K."/>
            <person name="Vargas-Isla R."/>
            <person name="Ushijima S."/>
            <person name="Smith C.A."/>
            <person name="Ahrendt S."/>
            <person name="Andreopoulos W."/>
            <person name="He G."/>
            <person name="Labutti K."/>
            <person name="Lipzen A."/>
            <person name="Ng V."/>
            <person name="Sandor L."/>
            <person name="Barry K."/>
            <person name="Martinez A.T."/>
            <person name="Xiao Y."/>
            <person name="Gibbons J.G."/>
            <person name="Terashima K."/>
            <person name="Hibbett D.S."/>
            <person name="Grigoriev I.V."/>
        </authorList>
    </citation>
    <scope>NUCLEOTIDE SEQUENCE</scope>
    <source>
        <strain evidence="2">TFB9207</strain>
    </source>
</reference>
<proteinExistence type="predicted"/>
<feature type="signal peptide" evidence="1">
    <location>
        <begin position="1"/>
        <end position="26"/>
    </location>
</feature>
<accession>A0AA38UJC8</accession>
<keyword evidence="3" id="KW-1185">Reference proteome</keyword>
<evidence type="ECO:0000256" key="1">
    <source>
        <dbReference type="SAM" id="SignalP"/>
    </source>
</evidence>
<dbReference type="AlphaFoldDB" id="A0AA38UJC8"/>
<dbReference type="Proteomes" id="UP001163846">
    <property type="component" value="Unassembled WGS sequence"/>
</dbReference>
<evidence type="ECO:0000313" key="2">
    <source>
        <dbReference type="EMBL" id="KAJ3843912.1"/>
    </source>
</evidence>
<organism evidence="2 3">
    <name type="scientific">Lentinula raphanica</name>
    <dbReference type="NCBI Taxonomy" id="153919"/>
    <lineage>
        <taxon>Eukaryota</taxon>
        <taxon>Fungi</taxon>
        <taxon>Dikarya</taxon>
        <taxon>Basidiomycota</taxon>
        <taxon>Agaricomycotina</taxon>
        <taxon>Agaricomycetes</taxon>
        <taxon>Agaricomycetidae</taxon>
        <taxon>Agaricales</taxon>
        <taxon>Marasmiineae</taxon>
        <taxon>Omphalotaceae</taxon>
        <taxon>Lentinula</taxon>
    </lineage>
</organism>